<accession>A0A1F6TQI7</accession>
<dbReference type="InterPro" id="IPR011006">
    <property type="entry name" value="CheY-like_superfamily"/>
</dbReference>
<organism evidence="1 2">
    <name type="scientific">Candidatus Muproteobacteria bacterium RBG_16_65_34</name>
    <dbReference type="NCBI Taxonomy" id="1817760"/>
    <lineage>
        <taxon>Bacteria</taxon>
        <taxon>Pseudomonadati</taxon>
        <taxon>Pseudomonadota</taxon>
        <taxon>Candidatus Muproteobacteria</taxon>
    </lineage>
</organism>
<comment type="caution">
    <text evidence="1">The sequence shown here is derived from an EMBL/GenBank/DDBJ whole genome shotgun (WGS) entry which is preliminary data.</text>
</comment>
<dbReference type="EMBL" id="MFSU01000057">
    <property type="protein sequence ID" value="OGI47388.1"/>
    <property type="molecule type" value="Genomic_DNA"/>
</dbReference>
<evidence type="ECO:0000313" key="1">
    <source>
        <dbReference type="EMBL" id="OGI47388.1"/>
    </source>
</evidence>
<proteinExistence type="predicted"/>
<dbReference type="Proteomes" id="UP000178885">
    <property type="component" value="Unassembled WGS sequence"/>
</dbReference>
<dbReference type="SUPFAM" id="SSF52172">
    <property type="entry name" value="CheY-like"/>
    <property type="match status" value="1"/>
</dbReference>
<evidence type="ECO:0008006" key="3">
    <source>
        <dbReference type="Google" id="ProtNLM"/>
    </source>
</evidence>
<gene>
    <name evidence="1" type="ORF">A2151_07905</name>
</gene>
<dbReference type="Gene3D" id="3.40.50.2300">
    <property type="match status" value="1"/>
</dbReference>
<protein>
    <recommendedName>
        <fullName evidence="3">Response regulatory domain-containing protein</fullName>
    </recommendedName>
</protein>
<sequence>MKILLLCDDLMSRVRIESAWKKAGAEMLKKDGAQPPDLIVLDLTAREALAQIERLRAAHPGVDILAFGPHVDADAFRQAKEAGATELVARGAVVQRVLARFKT</sequence>
<evidence type="ECO:0000313" key="2">
    <source>
        <dbReference type="Proteomes" id="UP000178885"/>
    </source>
</evidence>
<name>A0A1F6TQI7_9PROT</name>
<reference evidence="1 2" key="1">
    <citation type="journal article" date="2016" name="Nat. Commun.">
        <title>Thousands of microbial genomes shed light on interconnected biogeochemical processes in an aquifer system.</title>
        <authorList>
            <person name="Anantharaman K."/>
            <person name="Brown C.T."/>
            <person name="Hug L.A."/>
            <person name="Sharon I."/>
            <person name="Castelle C.J."/>
            <person name="Probst A.J."/>
            <person name="Thomas B.C."/>
            <person name="Singh A."/>
            <person name="Wilkins M.J."/>
            <person name="Karaoz U."/>
            <person name="Brodie E.L."/>
            <person name="Williams K.H."/>
            <person name="Hubbard S.S."/>
            <person name="Banfield J.F."/>
        </authorList>
    </citation>
    <scope>NUCLEOTIDE SEQUENCE [LARGE SCALE GENOMIC DNA]</scope>
</reference>
<dbReference type="AlphaFoldDB" id="A0A1F6TQI7"/>